<evidence type="ECO:0000313" key="2">
    <source>
        <dbReference type="EMBL" id="PCK32994.1"/>
    </source>
</evidence>
<comment type="caution">
    <text evidence="2">The sequence shown here is derived from an EMBL/GenBank/DDBJ whole genome shotgun (WGS) entry which is preliminary data.</text>
</comment>
<dbReference type="OrthoDB" id="6308427at2"/>
<keyword evidence="3" id="KW-1185">Reference proteome</keyword>
<sequence length="142" mass="15817">MRFSEEEMVNALVALRANEKPVYGFFAAFFALIPAVSMYFLFADMGGALYIMFAIPPAMVGFAARFVGRSYKFKHRLPVGCLGVLVHLIGCYLLSLNPFLYLMAPVAFVISASVAKVKLERVHIWALDQEEMGKINTNKALD</sequence>
<dbReference type="AlphaFoldDB" id="A0A2A5JU35"/>
<gene>
    <name evidence="2" type="ORF">CEX98_04335</name>
</gene>
<keyword evidence="1" id="KW-0812">Transmembrane</keyword>
<feature type="transmembrane region" description="Helical" evidence="1">
    <location>
        <begin position="79"/>
        <end position="95"/>
    </location>
</feature>
<feature type="transmembrane region" description="Helical" evidence="1">
    <location>
        <begin position="48"/>
        <end position="67"/>
    </location>
</feature>
<evidence type="ECO:0000256" key="1">
    <source>
        <dbReference type="SAM" id="Phobius"/>
    </source>
</evidence>
<proteinExistence type="predicted"/>
<name>A0A2A5JU35_PSEO7</name>
<keyword evidence="1" id="KW-1133">Transmembrane helix</keyword>
<feature type="transmembrane region" description="Helical" evidence="1">
    <location>
        <begin position="21"/>
        <end position="42"/>
    </location>
</feature>
<accession>A0A2A5JU35</accession>
<dbReference type="Proteomes" id="UP000228621">
    <property type="component" value="Unassembled WGS sequence"/>
</dbReference>
<keyword evidence="1" id="KW-0472">Membrane</keyword>
<evidence type="ECO:0000313" key="3">
    <source>
        <dbReference type="Proteomes" id="UP000228621"/>
    </source>
</evidence>
<dbReference type="EMBL" id="NKHF01000022">
    <property type="protein sequence ID" value="PCK32994.1"/>
    <property type="molecule type" value="Genomic_DNA"/>
</dbReference>
<protein>
    <submittedName>
        <fullName evidence="2">Uncharacterized protein</fullName>
    </submittedName>
</protein>
<organism evidence="2 3">
    <name type="scientific">Pseudoalteromonas piscicida</name>
    <dbReference type="NCBI Taxonomy" id="43662"/>
    <lineage>
        <taxon>Bacteria</taxon>
        <taxon>Pseudomonadati</taxon>
        <taxon>Pseudomonadota</taxon>
        <taxon>Gammaproteobacteria</taxon>
        <taxon>Alteromonadales</taxon>
        <taxon>Pseudoalteromonadaceae</taxon>
        <taxon>Pseudoalteromonas</taxon>
    </lineage>
</organism>
<dbReference type="RefSeq" id="WP_099640893.1">
    <property type="nucleotide sequence ID" value="NZ_JAQPZX010000001.1"/>
</dbReference>
<reference evidence="3" key="1">
    <citation type="journal article" date="2019" name="Genome Announc.">
        <title>Draft Genome Sequence of Pseudoalteromonas piscicida Strain 36Y ROTHPW, an Hypersaline Seawater Isolate from the South Coast of Sonora, Mexico.</title>
        <authorList>
            <person name="Sanchez-Diaz R."/>
            <person name="Molina-Garza Z.J."/>
            <person name="Cruz-Suarez L.E."/>
            <person name="Selvin J."/>
            <person name="Kiran G.S."/>
            <person name="Ibarra-Gamez J.C."/>
            <person name="Gomez-Gil B."/>
            <person name="Galaviz-Silva L."/>
        </authorList>
    </citation>
    <scope>NUCLEOTIDE SEQUENCE [LARGE SCALE GENOMIC DNA]</scope>
    <source>
        <strain evidence="3">36Y_RITHPW</strain>
    </source>
</reference>